<evidence type="ECO:0000256" key="12">
    <source>
        <dbReference type="ARBA" id="ARBA00022918"/>
    </source>
</evidence>
<reference evidence="21" key="1">
    <citation type="journal article" date="2017" name="Nature">
        <title>The sunflower genome provides insights into oil metabolism, flowering and Asterid evolution.</title>
        <authorList>
            <person name="Badouin H."/>
            <person name="Gouzy J."/>
            <person name="Grassa C.J."/>
            <person name="Murat F."/>
            <person name="Staton S.E."/>
            <person name="Cottret L."/>
            <person name="Lelandais-Briere C."/>
            <person name="Owens G.L."/>
            <person name="Carrere S."/>
            <person name="Mayjonade B."/>
            <person name="Legrand L."/>
            <person name="Gill N."/>
            <person name="Kane N.C."/>
            <person name="Bowers J.E."/>
            <person name="Hubner S."/>
            <person name="Bellec A."/>
            <person name="Berard A."/>
            <person name="Berges H."/>
            <person name="Blanchet N."/>
            <person name="Boniface M.C."/>
            <person name="Brunel D."/>
            <person name="Catrice O."/>
            <person name="Chaidir N."/>
            <person name="Claudel C."/>
            <person name="Donnadieu C."/>
            <person name="Faraut T."/>
            <person name="Fievet G."/>
            <person name="Helmstetter N."/>
            <person name="King M."/>
            <person name="Knapp S.J."/>
            <person name="Lai Z."/>
            <person name="Le Paslier M.C."/>
            <person name="Lippi Y."/>
            <person name="Lorenzon L."/>
            <person name="Mandel J.R."/>
            <person name="Marage G."/>
            <person name="Marchand G."/>
            <person name="Marquand E."/>
            <person name="Bret-Mestries E."/>
            <person name="Morien E."/>
            <person name="Nambeesan S."/>
            <person name="Nguyen T."/>
            <person name="Pegot-Espagnet P."/>
            <person name="Pouilly N."/>
            <person name="Raftis F."/>
            <person name="Sallet E."/>
            <person name="Schiex T."/>
            <person name="Thomas J."/>
            <person name="Vandecasteele C."/>
            <person name="Vares D."/>
            <person name="Vear F."/>
            <person name="Vautrin S."/>
            <person name="Crespi M."/>
            <person name="Mangin B."/>
            <person name="Burke J.M."/>
            <person name="Salse J."/>
            <person name="Munos S."/>
            <person name="Vincourt P."/>
            <person name="Rieseberg L.H."/>
            <person name="Langlade N.B."/>
        </authorList>
    </citation>
    <scope>NUCLEOTIDE SEQUENCE</scope>
    <source>
        <tissue evidence="21">Leaves</tissue>
    </source>
</reference>
<dbReference type="Gene3D" id="3.10.10.10">
    <property type="entry name" value="HIV Type 1 Reverse Transcriptase, subunit A, domain 1"/>
    <property type="match status" value="1"/>
</dbReference>
<dbReference type="GO" id="GO:0015074">
    <property type="term" value="P:DNA integration"/>
    <property type="evidence" value="ECO:0007669"/>
    <property type="project" value="UniProtKB-KW"/>
</dbReference>
<dbReference type="FunFam" id="3.30.70.270:FF:000020">
    <property type="entry name" value="Transposon Tf2-6 polyprotein-like Protein"/>
    <property type="match status" value="1"/>
</dbReference>
<dbReference type="EC" id="2.7.7.49" evidence="1"/>
<evidence type="ECO:0000256" key="6">
    <source>
        <dbReference type="ARBA" id="ARBA00022723"/>
    </source>
</evidence>
<dbReference type="InterPro" id="IPR043502">
    <property type="entry name" value="DNA/RNA_pol_sf"/>
</dbReference>
<evidence type="ECO:0000256" key="2">
    <source>
        <dbReference type="ARBA" id="ARBA00022670"/>
    </source>
</evidence>
<dbReference type="Gene3D" id="1.10.340.70">
    <property type="match status" value="1"/>
</dbReference>
<dbReference type="GO" id="GO:0004519">
    <property type="term" value="F:endonuclease activity"/>
    <property type="evidence" value="ECO:0007669"/>
    <property type="project" value="UniProtKB-KW"/>
</dbReference>
<dbReference type="GO" id="GO:0003964">
    <property type="term" value="F:RNA-directed DNA polymerase activity"/>
    <property type="evidence" value="ECO:0007669"/>
    <property type="project" value="UniProtKB-KW"/>
</dbReference>
<evidence type="ECO:0000256" key="11">
    <source>
        <dbReference type="ARBA" id="ARBA00022908"/>
    </source>
</evidence>
<dbReference type="GO" id="GO:0003887">
    <property type="term" value="F:DNA-directed DNA polymerase activity"/>
    <property type="evidence" value="ECO:0007669"/>
    <property type="project" value="UniProtKB-KW"/>
</dbReference>
<evidence type="ECO:0000256" key="7">
    <source>
        <dbReference type="ARBA" id="ARBA00022750"/>
    </source>
</evidence>
<dbReference type="SUPFAM" id="SSF50630">
    <property type="entry name" value="Acid proteases"/>
    <property type="match status" value="1"/>
</dbReference>
<keyword evidence="13" id="KW-0239">DNA-directed DNA polymerase</keyword>
<evidence type="ECO:0000313" key="21">
    <source>
        <dbReference type="EMBL" id="KAF5754712.1"/>
    </source>
</evidence>
<dbReference type="InterPro" id="IPR036875">
    <property type="entry name" value="Znf_CCHC_sf"/>
</dbReference>
<dbReference type="Pfam" id="PF08284">
    <property type="entry name" value="RVP_2"/>
    <property type="match status" value="1"/>
</dbReference>
<dbReference type="InterPro" id="IPR016197">
    <property type="entry name" value="Chromo-like_dom_sf"/>
</dbReference>
<evidence type="ECO:0000259" key="20">
    <source>
        <dbReference type="PROSITE" id="PS50994"/>
    </source>
</evidence>
<feature type="compositionally biased region" description="Basic and acidic residues" evidence="17">
    <location>
        <begin position="247"/>
        <end position="256"/>
    </location>
</feature>
<feature type="region of interest" description="Disordered" evidence="17">
    <location>
        <begin position="247"/>
        <end position="282"/>
    </location>
</feature>
<keyword evidence="16" id="KW-0862">Zinc</keyword>
<organism evidence="21 22">
    <name type="scientific">Helianthus annuus</name>
    <name type="common">Common sunflower</name>
    <dbReference type="NCBI Taxonomy" id="4232"/>
    <lineage>
        <taxon>Eukaryota</taxon>
        <taxon>Viridiplantae</taxon>
        <taxon>Streptophyta</taxon>
        <taxon>Embryophyta</taxon>
        <taxon>Tracheophyta</taxon>
        <taxon>Spermatophyta</taxon>
        <taxon>Magnoliopsida</taxon>
        <taxon>eudicotyledons</taxon>
        <taxon>Gunneridae</taxon>
        <taxon>Pentapetalae</taxon>
        <taxon>asterids</taxon>
        <taxon>campanulids</taxon>
        <taxon>Asterales</taxon>
        <taxon>Asteraceae</taxon>
        <taxon>Asteroideae</taxon>
        <taxon>Heliantheae alliance</taxon>
        <taxon>Heliantheae</taxon>
        <taxon>Helianthus</taxon>
    </lineage>
</organism>
<accession>A0A9K3DIF3</accession>
<evidence type="ECO:0000256" key="13">
    <source>
        <dbReference type="ARBA" id="ARBA00022932"/>
    </source>
</evidence>
<dbReference type="GO" id="GO:0003677">
    <property type="term" value="F:DNA binding"/>
    <property type="evidence" value="ECO:0007669"/>
    <property type="project" value="UniProtKB-KW"/>
</dbReference>
<dbReference type="EMBL" id="MNCJ02000332">
    <property type="protein sequence ID" value="KAF5754712.1"/>
    <property type="molecule type" value="Genomic_DNA"/>
</dbReference>
<dbReference type="InterPro" id="IPR005162">
    <property type="entry name" value="Retrotrans_gag_dom"/>
</dbReference>
<comment type="caution">
    <text evidence="21">The sequence shown here is derived from an EMBL/GenBank/DDBJ whole genome shotgun (WGS) entry which is preliminary data.</text>
</comment>
<evidence type="ECO:0000256" key="1">
    <source>
        <dbReference type="ARBA" id="ARBA00012493"/>
    </source>
</evidence>
<keyword evidence="7" id="KW-0064">Aspartyl protease</keyword>
<keyword evidence="9 21" id="KW-0378">Hydrolase</keyword>
<dbReference type="PROSITE" id="PS50158">
    <property type="entry name" value="ZF_CCHC"/>
    <property type="match status" value="1"/>
</dbReference>
<gene>
    <name evidence="21" type="ORF">HanXRQr2_Chr17g0794391</name>
</gene>
<dbReference type="SUPFAM" id="SSF53098">
    <property type="entry name" value="Ribonuclease H-like"/>
    <property type="match status" value="1"/>
</dbReference>
<dbReference type="InterPro" id="IPR036397">
    <property type="entry name" value="RNaseH_sf"/>
</dbReference>
<dbReference type="PANTHER" id="PTHR37984">
    <property type="entry name" value="PROTEIN CBG26694"/>
    <property type="match status" value="1"/>
</dbReference>
<keyword evidence="8" id="KW-0255">Endonuclease</keyword>
<dbReference type="Proteomes" id="UP000215914">
    <property type="component" value="Unassembled WGS sequence"/>
</dbReference>
<evidence type="ECO:0000259" key="19">
    <source>
        <dbReference type="PROSITE" id="PS50878"/>
    </source>
</evidence>
<feature type="domain" description="Reverse transcriptase" evidence="19">
    <location>
        <begin position="594"/>
        <end position="773"/>
    </location>
</feature>
<evidence type="ECO:0000256" key="4">
    <source>
        <dbReference type="ARBA" id="ARBA00022695"/>
    </source>
</evidence>
<protein>
    <recommendedName>
        <fullName evidence="1">RNA-directed DNA polymerase</fullName>
        <ecNumber evidence="1">2.7.7.49</ecNumber>
    </recommendedName>
</protein>
<dbReference type="InterPro" id="IPR041373">
    <property type="entry name" value="RT_RNaseH"/>
</dbReference>
<dbReference type="Gene3D" id="4.10.60.10">
    <property type="entry name" value="Zinc finger, CCHC-type"/>
    <property type="match status" value="1"/>
</dbReference>
<dbReference type="SUPFAM" id="SSF56672">
    <property type="entry name" value="DNA/RNA polymerases"/>
    <property type="match status" value="1"/>
</dbReference>
<keyword evidence="5" id="KW-0540">Nuclease</keyword>
<dbReference type="SMART" id="SM00343">
    <property type="entry name" value="ZnF_C2HC"/>
    <property type="match status" value="2"/>
</dbReference>
<dbReference type="SUPFAM" id="SSF57756">
    <property type="entry name" value="Retrovirus zinc finger-like domains"/>
    <property type="match status" value="1"/>
</dbReference>
<dbReference type="Gene3D" id="3.30.70.270">
    <property type="match status" value="2"/>
</dbReference>
<dbReference type="GO" id="GO:0004190">
    <property type="term" value="F:aspartic-type endopeptidase activity"/>
    <property type="evidence" value="ECO:0007669"/>
    <property type="project" value="UniProtKB-KW"/>
</dbReference>
<dbReference type="Pfam" id="PF03732">
    <property type="entry name" value="Retrotrans_gag"/>
    <property type="match status" value="1"/>
</dbReference>
<evidence type="ECO:0000259" key="18">
    <source>
        <dbReference type="PROSITE" id="PS50158"/>
    </source>
</evidence>
<keyword evidence="2" id="KW-0645">Protease</keyword>
<keyword evidence="3 21" id="KW-0808">Transferase</keyword>
<feature type="domain" description="CCHC-type" evidence="18">
    <location>
        <begin position="322"/>
        <end position="337"/>
    </location>
</feature>
<dbReference type="GO" id="GO:0008270">
    <property type="term" value="F:zinc ion binding"/>
    <property type="evidence" value="ECO:0007669"/>
    <property type="project" value="UniProtKB-KW"/>
</dbReference>
<dbReference type="CDD" id="cd09274">
    <property type="entry name" value="RNase_HI_RT_Ty3"/>
    <property type="match status" value="1"/>
</dbReference>
<dbReference type="Pfam" id="PF24626">
    <property type="entry name" value="SH3_Tf2-1"/>
    <property type="match status" value="1"/>
</dbReference>
<evidence type="ECO:0000256" key="3">
    <source>
        <dbReference type="ARBA" id="ARBA00022679"/>
    </source>
</evidence>
<sequence>MAEGGNDNAVPRVTEQMKEVIAEEVGKAIENSLSGFIDKIQNTVLSIVEERIKKLEDDSNSAKEKHGGRKPCSYKEFMACKPPIYNGEVDPIVCQRWLSDIEGVFERTHCDENDYVAYGTGQLRGQAKDWWDNKKKEIGSEAAKAMTWEEFKTPFLKHHSPKAVINRIKEEFMQLRHKGESIDKIRGMFMDKIKFYDDLVTNEEQKVYYYHNMLSAEYREFITPSKYETLTEIVNAAREREIELKKSIEQGERRAQDVNPSPTKKARTNESAKKSDMKGGSPSCRICGKGHKGECRYKDKPCPICKKMGHMAISCPEKVTVCYNCYRTGHKKSECPELVGKKDGQEPKGEAPKAKARSFQLTAAEAKVEPDVVLGIFAVNSIPAHVLFDTGANKSFVSYGLIRHPSFILTKLPVPLEVEIGNNKSFIVCDVCENCKLSIDDEEYLINLIPMSMGEFQVVVGMDWLSRHHAKVVCFRKEIKLTSPSGKHVTIYGKKGGNPIVCSMLKAHKLMKRGCKAFIIYANEPEKESRKIGDVPVVRDYEDVFSEDLPGIPPEREVEFGIELIPGAKTVAKAPYRLAPSELQELMSQIQDLLDKGFIRPSVSPWGAPVLFVRKKDGSMRMCIDYRELNKLTVKNRYPLPRIDDLFDQLQGANWFSKIDLRSRYHQLKVKEEDVPKTAFRTRYGHYEFLVMSFGLTNAPAAFMDLMNRVCKPMLDKSVIVFIDDILVYSKSEAEHAHHLQEVLETLRREKLYAKFSKCAFWLRKVQFLGHVISADGVLVDPSKIEAVSKWNPPKNPSEIRSFLGLAGYYRRFIQDFSKIASPLTKLTRKKERFIWGVDQEKAFQTLKEKLTQAPVLTLPDGVEDMEVYSDASLSGLGCVLMQRGKVIAYASRQLKIHEKKYPTHDLELAAVVFALKIWRHYLYGVKCTIFTDHKSLKYFFDRKELNMRQRRWLETVKDYDCEIRYHPGKANAVADALSRKTDYVPIRVRSMQLVVTSGILERIRGAQLEAVKEENWKKERIIGQLKDLSDGNHGLKTRSGRIWVPHTCGVKALLLNEAHKSCYSIHPGATKMYNDLKQNYWWPGMKRDVAKYVEKCLTCLQVKAEHQKPYGKLQPLEIPVWKWEHITMDLLTKLPKTSRGFDAIWVVVDRLTKSAHFIPIRETYTSEKMSEVYTDEIIARHGVPVSIVSDRDTRFTSNFWRDFQEQMGTKLFISTAYHPQTDGQSERTIQTLGDMLRACIIDFGGSWDVHLPLVEFSYNNSYQSSIKMALYEMLYGRKCRTPVCWGEVGPRELAHQDIVRATNEKIDKVRAHLKAAQDRQKAYADKRKRPIEFQVGDMVMLKVSPWKGVIRFRKRGKLSPRFIGPFKIIGRVGKVAYRLELPEELSGIHGMFHVSQLRKCLADETAYIHYDDIEVDNSLNYAVRPVEILDRKVKHLRNKQIDQVKVKWEHRKGSDTTWESEEEMRRLHPTLFGMYFGFGDETLFKGVDL</sequence>
<keyword evidence="15" id="KW-0233">DNA recombination</keyword>
<keyword evidence="4 21" id="KW-0548">Nucleotidyltransferase</keyword>
<name>A0A9K3DIF3_HELAN</name>
<dbReference type="FunFam" id="3.10.20.370:FF:000001">
    <property type="entry name" value="Retrovirus-related Pol polyprotein from transposon 17.6-like protein"/>
    <property type="match status" value="1"/>
</dbReference>
<keyword evidence="6" id="KW-0479">Metal-binding</keyword>
<dbReference type="InterPro" id="IPR041588">
    <property type="entry name" value="Integrase_H2C2"/>
</dbReference>
<dbReference type="SUPFAM" id="SSF54160">
    <property type="entry name" value="Chromo domain-like"/>
    <property type="match status" value="1"/>
</dbReference>
<dbReference type="CDD" id="cd00303">
    <property type="entry name" value="retropepsin_like"/>
    <property type="match status" value="1"/>
</dbReference>
<feature type="domain" description="Integrase catalytic" evidence="20">
    <location>
        <begin position="1116"/>
        <end position="1279"/>
    </location>
</feature>
<dbReference type="Pfam" id="PF17917">
    <property type="entry name" value="RT_RNaseH"/>
    <property type="match status" value="1"/>
</dbReference>
<reference evidence="21" key="2">
    <citation type="submission" date="2020-06" db="EMBL/GenBank/DDBJ databases">
        <title>Helianthus annuus Genome sequencing and assembly Release 2.</title>
        <authorList>
            <person name="Gouzy J."/>
            <person name="Langlade N."/>
            <person name="Munos S."/>
        </authorList>
    </citation>
    <scope>NUCLEOTIDE SEQUENCE</scope>
    <source>
        <tissue evidence="21">Leaves</tissue>
    </source>
</reference>
<proteinExistence type="predicted"/>
<evidence type="ECO:0000256" key="15">
    <source>
        <dbReference type="ARBA" id="ARBA00023172"/>
    </source>
</evidence>
<dbReference type="InterPro" id="IPR000477">
    <property type="entry name" value="RT_dom"/>
</dbReference>
<dbReference type="Gramene" id="mRNA:HanXRQr2_Chr17g0794391">
    <property type="protein sequence ID" value="CDS:HanXRQr2_Chr17g0794391.1"/>
    <property type="gene ID" value="HanXRQr2_Chr17g0794391"/>
</dbReference>
<dbReference type="PROSITE" id="PS50878">
    <property type="entry name" value="RT_POL"/>
    <property type="match status" value="1"/>
</dbReference>
<dbReference type="Gene3D" id="3.30.420.10">
    <property type="entry name" value="Ribonuclease H-like superfamily/Ribonuclease H"/>
    <property type="match status" value="1"/>
</dbReference>
<dbReference type="Pfam" id="PF17921">
    <property type="entry name" value="Integrase_H2C2"/>
    <property type="match status" value="1"/>
</dbReference>
<keyword evidence="22" id="KW-1185">Reference proteome</keyword>
<dbReference type="Pfam" id="PF00078">
    <property type="entry name" value="RVT_1"/>
    <property type="match status" value="1"/>
</dbReference>
<dbReference type="InterPro" id="IPR056924">
    <property type="entry name" value="SH3_Tf2-1"/>
</dbReference>
<dbReference type="InterPro" id="IPR050951">
    <property type="entry name" value="Retrovirus_Pol_polyprotein"/>
</dbReference>
<evidence type="ECO:0000256" key="9">
    <source>
        <dbReference type="ARBA" id="ARBA00022801"/>
    </source>
</evidence>
<evidence type="ECO:0000256" key="8">
    <source>
        <dbReference type="ARBA" id="ARBA00022759"/>
    </source>
</evidence>
<dbReference type="InterPro" id="IPR001584">
    <property type="entry name" value="Integrase_cat-core"/>
</dbReference>
<keyword evidence="14" id="KW-0238">DNA-binding</keyword>
<dbReference type="CDD" id="cd01647">
    <property type="entry name" value="RT_LTR"/>
    <property type="match status" value="1"/>
</dbReference>
<dbReference type="GO" id="GO:0006508">
    <property type="term" value="P:proteolysis"/>
    <property type="evidence" value="ECO:0007669"/>
    <property type="project" value="UniProtKB-KW"/>
</dbReference>
<dbReference type="InterPro" id="IPR001878">
    <property type="entry name" value="Znf_CCHC"/>
</dbReference>
<evidence type="ECO:0000256" key="16">
    <source>
        <dbReference type="PROSITE-ProRule" id="PRU00047"/>
    </source>
</evidence>
<dbReference type="Gene3D" id="2.40.70.10">
    <property type="entry name" value="Acid Proteases"/>
    <property type="match status" value="1"/>
</dbReference>
<evidence type="ECO:0000256" key="14">
    <source>
        <dbReference type="ARBA" id="ARBA00023125"/>
    </source>
</evidence>
<dbReference type="InterPro" id="IPR012337">
    <property type="entry name" value="RNaseH-like_sf"/>
</dbReference>
<dbReference type="PANTHER" id="PTHR37984:SF5">
    <property type="entry name" value="PROTEIN NYNRIN-LIKE"/>
    <property type="match status" value="1"/>
</dbReference>
<evidence type="ECO:0000256" key="10">
    <source>
        <dbReference type="ARBA" id="ARBA00022842"/>
    </source>
</evidence>
<dbReference type="GO" id="GO:0006310">
    <property type="term" value="P:DNA recombination"/>
    <property type="evidence" value="ECO:0007669"/>
    <property type="project" value="UniProtKB-KW"/>
</dbReference>
<keyword evidence="16" id="KW-0863">Zinc-finger</keyword>
<dbReference type="InterPro" id="IPR021109">
    <property type="entry name" value="Peptidase_aspartic_dom_sf"/>
</dbReference>
<dbReference type="FunFam" id="3.10.10.10:FF:000007">
    <property type="entry name" value="Retrovirus-related Pol polyprotein from transposon 17.6-like Protein"/>
    <property type="match status" value="1"/>
</dbReference>
<feature type="compositionally biased region" description="Basic and acidic residues" evidence="17">
    <location>
        <begin position="267"/>
        <end position="277"/>
    </location>
</feature>
<dbReference type="InterPro" id="IPR043128">
    <property type="entry name" value="Rev_trsase/Diguanyl_cyclase"/>
</dbReference>
<keyword evidence="12" id="KW-0695">RNA-directed DNA polymerase</keyword>
<evidence type="ECO:0000313" key="22">
    <source>
        <dbReference type="Proteomes" id="UP000215914"/>
    </source>
</evidence>
<keyword evidence="11" id="KW-0229">DNA integration</keyword>
<evidence type="ECO:0000256" key="5">
    <source>
        <dbReference type="ARBA" id="ARBA00022722"/>
    </source>
</evidence>
<dbReference type="PROSITE" id="PS50994">
    <property type="entry name" value="INTEGRASE"/>
    <property type="match status" value="1"/>
</dbReference>
<keyword evidence="10" id="KW-0460">Magnesium</keyword>
<evidence type="ECO:0000256" key="17">
    <source>
        <dbReference type="SAM" id="MobiDB-lite"/>
    </source>
</evidence>